<dbReference type="InterPro" id="IPR023772">
    <property type="entry name" value="DNA-bd_HTH_TetR-type_CS"/>
</dbReference>
<organism evidence="6 7">
    <name type="scientific">Rothia aeria</name>
    <dbReference type="NCBI Taxonomy" id="172042"/>
    <lineage>
        <taxon>Bacteria</taxon>
        <taxon>Bacillati</taxon>
        <taxon>Actinomycetota</taxon>
        <taxon>Actinomycetes</taxon>
        <taxon>Micrococcales</taxon>
        <taxon>Micrococcaceae</taxon>
        <taxon>Rothia</taxon>
    </lineage>
</organism>
<keyword evidence="1" id="KW-0805">Transcription regulation</keyword>
<accession>A0A2Z5QWM1</accession>
<dbReference type="PRINTS" id="PR00455">
    <property type="entry name" value="HTHTETR"/>
</dbReference>
<dbReference type="GO" id="GO:0003700">
    <property type="term" value="F:DNA-binding transcription factor activity"/>
    <property type="evidence" value="ECO:0007669"/>
    <property type="project" value="TreeGrafter"/>
</dbReference>
<proteinExistence type="predicted"/>
<reference evidence="6 7" key="1">
    <citation type="submission" date="2016-10" db="EMBL/GenBank/DDBJ databases">
        <title>Genome sequence of Rothia aeria strain JCM11412.</title>
        <authorList>
            <person name="Nambu T."/>
        </authorList>
    </citation>
    <scope>NUCLEOTIDE SEQUENCE [LARGE SCALE GENOMIC DNA]</scope>
    <source>
        <strain evidence="6 7">JCM 11412</strain>
    </source>
</reference>
<dbReference type="SUPFAM" id="SSF46689">
    <property type="entry name" value="Homeodomain-like"/>
    <property type="match status" value="1"/>
</dbReference>
<name>A0A2Z5QWM1_9MICC</name>
<dbReference type="GO" id="GO:0000976">
    <property type="term" value="F:transcription cis-regulatory region binding"/>
    <property type="evidence" value="ECO:0007669"/>
    <property type="project" value="TreeGrafter"/>
</dbReference>
<evidence type="ECO:0000256" key="1">
    <source>
        <dbReference type="ARBA" id="ARBA00023015"/>
    </source>
</evidence>
<evidence type="ECO:0000313" key="6">
    <source>
        <dbReference type="EMBL" id="BAV86802.1"/>
    </source>
</evidence>
<dbReference type="PANTHER" id="PTHR30055">
    <property type="entry name" value="HTH-TYPE TRANSCRIPTIONAL REGULATOR RUTR"/>
    <property type="match status" value="1"/>
</dbReference>
<dbReference type="EMBL" id="AP017895">
    <property type="protein sequence ID" value="BAV86802.1"/>
    <property type="molecule type" value="Genomic_DNA"/>
</dbReference>
<evidence type="ECO:0000259" key="5">
    <source>
        <dbReference type="PROSITE" id="PS50977"/>
    </source>
</evidence>
<dbReference type="InterPro" id="IPR001647">
    <property type="entry name" value="HTH_TetR"/>
</dbReference>
<evidence type="ECO:0000256" key="3">
    <source>
        <dbReference type="ARBA" id="ARBA00023163"/>
    </source>
</evidence>
<dbReference type="PROSITE" id="PS01081">
    <property type="entry name" value="HTH_TETR_1"/>
    <property type="match status" value="1"/>
</dbReference>
<gene>
    <name evidence="6" type="ORF">RA11412_0503</name>
</gene>
<dbReference type="KEGG" id="raj:RA11412_0503"/>
<sequence length="202" mass="22262">MIRFNGGCGARRILGVALSRDKILHTAYEVLATYGLADLSMRRLASELQVAPGALYYHVRSKQHLLVLLSDYILAHAPDQLHAPCSAGSADAVRSCLMRRGEILFSVLYPIRECPEVIRLALTLHPGSVVLVRVLSADLHLLGFSGERAQRQARLLAHLVLSLIEEAQTLPLLDPEGAHTYSEALERYREDMQCAVDSIIGL</sequence>
<dbReference type="Gene3D" id="1.10.357.10">
    <property type="entry name" value="Tetracycline Repressor, domain 2"/>
    <property type="match status" value="1"/>
</dbReference>
<dbReference type="Pfam" id="PF00440">
    <property type="entry name" value="TetR_N"/>
    <property type="match status" value="1"/>
</dbReference>
<evidence type="ECO:0000313" key="7">
    <source>
        <dbReference type="Proteomes" id="UP000250241"/>
    </source>
</evidence>
<feature type="domain" description="HTH tetR-type" evidence="5">
    <location>
        <begin position="17"/>
        <end position="77"/>
    </location>
</feature>
<keyword evidence="2 4" id="KW-0238">DNA-binding</keyword>
<evidence type="ECO:0000256" key="2">
    <source>
        <dbReference type="ARBA" id="ARBA00023125"/>
    </source>
</evidence>
<feature type="DNA-binding region" description="H-T-H motif" evidence="4">
    <location>
        <begin position="40"/>
        <end position="59"/>
    </location>
</feature>
<dbReference type="Proteomes" id="UP000250241">
    <property type="component" value="Chromosome"/>
</dbReference>
<dbReference type="AlphaFoldDB" id="A0A2Z5QWM1"/>
<dbReference type="PANTHER" id="PTHR30055:SF234">
    <property type="entry name" value="HTH-TYPE TRANSCRIPTIONAL REGULATOR BETI"/>
    <property type="match status" value="1"/>
</dbReference>
<dbReference type="InterPro" id="IPR009057">
    <property type="entry name" value="Homeodomain-like_sf"/>
</dbReference>
<evidence type="ECO:0000256" key="4">
    <source>
        <dbReference type="PROSITE-ProRule" id="PRU00335"/>
    </source>
</evidence>
<dbReference type="InterPro" id="IPR050109">
    <property type="entry name" value="HTH-type_TetR-like_transc_reg"/>
</dbReference>
<protein>
    <submittedName>
        <fullName evidence="6">Predicted biotin repressor</fullName>
    </submittedName>
</protein>
<keyword evidence="3" id="KW-0804">Transcription</keyword>
<keyword evidence="7" id="KW-1185">Reference proteome</keyword>
<dbReference type="PROSITE" id="PS50977">
    <property type="entry name" value="HTH_TETR_2"/>
    <property type="match status" value="1"/>
</dbReference>